<evidence type="ECO:0000313" key="1">
    <source>
        <dbReference type="EMBL" id="KAK8955721.1"/>
    </source>
</evidence>
<protein>
    <submittedName>
        <fullName evidence="1">Uncharacterized protein</fullName>
    </submittedName>
</protein>
<keyword evidence="2" id="KW-1185">Reference proteome</keyword>
<reference evidence="1 2" key="1">
    <citation type="journal article" date="2022" name="Nat. Plants">
        <title>Genomes of leafy and leafless Platanthera orchids illuminate the evolution of mycoheterotrophy.</title>
        <authorList>
            <person name="Li M.H."/>
            <person name="Liu K.W."/>
            <person name="Li Z."/>
            <person name="Lu H.C."/>
            <person name="Ye Q.L."/>
            <person name="Zhang D."/>
            <person name="Wang J.Y."/>
            <person name="Li Y.F."/>
            <person name="Zhong Z.M."/>
            <person name="Liu X."/>
            <person name="Yu X."/>
            <person name="Liu D.K."/>
            <person name="Tu X.D."/>
            <person name="Liu B."/>
            <person name="Hao Y."/>
            <person name="Liao X.Y."/>
            <person name="Jiang Y.T."/>
            <person name="Sun W.H."/>
            <person name="Chen J."/>
            <person name="Chen Y.Q."/>
            <person name="Ai Y."/>
            <person name="Zhai J.W."/>
            <person name="Wu S.S."/>
            <person name="Zhou Z."/>
            <person name="Hsiao Y.Y."/>
            <person name="Wu W.L."/>
            <person name="Chen Y.Y."/>
            <person name="Lin Y.F."/>
            <person name="Hsu J.L."/>
            <person name="Li C.Y."/>
            <person name="Wang Z.W."/>
            <person name="Zhao X."/>
            <person name="Zhong W.Y."/>
            <person name="Ma X.K."/>
            <person name="Ma L."/>
            <person name="Huang J."/>
            <person name="Chen G.Z."/>
            <person name="Huang M.Z."/>
            <person name="Huang L."/>
            <person name="Peng D.H."/>
            <person name="Luo Y.B."/>
            <person name="Zou S.Q."/>
            <person name="Chen S.P."/>
            <person name="Lan S."/>
            <person name="Tsai W.C."/>
            <person name="Van de Peer Y."/>
            <person name="Liu Z.J."/>
        </authorList>
    </citation>
    <scope>NUCLEOTIDE SEQUENCE [LARGE SCALE GENOMIC DNA]</scope>
    <source>
        <strain evidence="1">Lor288</strain>
    </source>
</reference>
<sequence>MWEYPLIVIFYNEGWGDESTATWGRISVDRGSKATLPRTIPYRELKSSANDSTDHSFETAIKGIHASYVQNSCGGNLHHAPLGAIALLLDMGQMKSSGAAFLTWILT</sequence>
<name>A0ABR2M125_9ASPA</name>
<gene>
    <name evidence="1" type="ORF">KSP40_PGU005924</name>
</gene>
<evidence type="ECO:0000313" key="2">
    <source>
        <dbReference type="Proteomes" id="UP001412067"/>
    </source>
</evidence>
<dbReference type="Proteomes" id="UP001412067">
    <property type="component" value="Unassembled WGS sequence"/>
</dbReference>
<comment type="caution">
    <text evidence="1">The sequence shown here is derived from an EMBL/GenBank/DDBJ whole genome shotgun (WGS) entry which is preliminary data.</text>
</comment>
<accession>A0ABR2M125</accession>
<dbReference type="EMBL" id="JBBWWR010000013">
    <property type="protein sequence ID" value="KAK8955721.1"/>
    <property type="molecule type" value="Genomic_DNA"/>
</dbReference>
<proteinExistence type="predicted"/>
<organism evidence="1 2">
    <name type="scientific">Platanthera guangdongensis</name>
    <dbReference type="NCBI Taxonomy" id="2320717"/>
    <lineage>
        <taxon>Eukaryota</taxon>
        <taxon>Viridiplantae</taxon>
        <taxon>Streptophyta</taxon>
        <taxon>Embryophyta</taxon>
        <taxon>Tracheophyta</taxon>
        <taxon>Spermatophyta</taxon>
        <taxon>Magnoliopsida</taxon>
        <taxon>Liliopsida</taxon>
        <taxon>Asparagales</taxon>
        <taxon>Orchidaceae</taxon>
        <taxon>Orchidoideae</taxon>
        <taxon>Orchideae</taxon>
        <taxon>Orchidinae</taxon>
        <taxon>Platanthera</taxon>
    </lineage>
</organism>